<accession>A0A8H3HY02</accession>
<dbReference type="InterPro" id="IPR027409">
    <property type="entry name" value="GroEL-like_apical_dom_sf"/>
</dbReference>
<evidence type="ECO:0000313" key="9">
    <source>
        <dbReference type="EMBL" id="CAE7197465.1"/>
    </source>
</evidence>
<dbReference type="EMBL" id="CAJNJQ010003367">
    <property type="protein sequence ID" value="CAE7197465.1"/>
    <property type="molecule type" value="Genomic_DNA"/>
</dbReference>
<keyword evidence="5 8" id="KW-0547">Nucleotide-binding</keyword>
<comment type="caution">
    <text evidence="9">The sequence shown here is derived from an EMBL/GenBank/DDBJ whole genome shotgun (WGS) entry which is preliminary data.</text>
</comment>
<dbReference type="SUPFAM" id="SSF54849">
    <property type="entry name" value="GroEL-intermediate domain like"/>
    <property type="match status" value="1"/>
</dbReference>
<dbReference type="PROSITE" id="PS00751">
    <property type="entry name" value="TCP1_2"/>
    <property type="match status" value="1"/>
</dbReference>
<evidence type="ECO:0000256" key="5">
    <source>
        <dbReference type="ARBA" id="ARBA00022741"/>
    </source>
</evidence>
<dbReference type="PROSITE" id="PS00750">
    <property type="entry name" value="TCP1_1"/>
    <property type="match status" value="1"/>
</dbReference>
<dbReference type="Pfam" id="PF00118">
    <property type="entry name" value="Cpn60_TCP1"/>
    <property type="match status" value="1"/>
</dbReference>
<dbReference type="PROSITE" id="PS00995">
    <property type="entry name" value="TCP1_3"/>
    <property type="match status" value="1"/>
</dbReference>
<reference evidence="9" key="1">
    <citation type="submission" date="2021-01" db="EMBL/GenBank/DDBJ databases">
        <authorList>
            <person name="Kaushik A."/>
        </authorList>
    </citation>
    <scope>NUCLEOTIDE SEQUENCE</scope>
    <source>
        <strain evidence="9">AG5</strain>
    </source>
</reference>
<keyword evidence="6 8" id="KW-0067">ATP-binding</keyword>
<dbReference type="Gene3D" id="3.50.7.10">
    <property type="entry name" value="GroEL"/>
    <property type="match status" value="1"/>
</dbReference>
<evidence type="ECO:0000256" key="2">
    <source>
        <dbReference type="ARBA" id="ARBA00008020"/>
    </source>
</evidence>
<organism evidence="9 10">
    <name type="scientific">Rhizoctonia solani</name>
    <dbReference type="NCBI Taxonomy" id="456999"/>
    <lineage>
        <taxon>Eukaryota</taxon>
        <taxon>Fungi</taxon>
        <taxon>Dikarya</taxon>
        <taxon>Basidiomycota</taxon>
        <taxon>Agaricomycotina</taxon>
        <taxon>Agaricomycetes</taxon>
        <taxon>Cantharellales</taxon>
        <taxon>Ceratobasidiaceae</taxon>
        <taxon>Rhizoctonia</taxon>
    </lineage>
</organism>
<dbReference type="Gene3D" id="1.10.560.10">
    <property type="entry name" value="GroEL-like equatorial domain"/>
    <property type="match status" value="1"/>
</dbReference>
<sequence length="318" mass="34571">MQAPGQMPVFVMNTTPERQSGRKAQVANITAAKTVADVIRTCLGPKAMLKMILDPMGGILLTNDGNAILREIDVAHPAAKNMIELSRTQDEEVGDGTTSVIILAGEILAHTLPLLERSIHPVRIIAGLNAALVTALDTVNRISIPIDTSSDQDMLALIKTAIGTKFVARWSDLMCSLALKAVRTVTQGGETAQSVGGVPIINGMTTIDIKRYARVEKVAGATIEESQVLSGVLINKDITHPKMRRRIANPRIILLDCPLEYKKGESQTNIEISKEADWARILEIEEEQIKKICEKLIEFKPDLIITEKGVSGTHTLMA</sequence>
<evidence type="ECO:0000256" key="4">
    <source>
        <dbReference type="ARBA" id="ARBA00022490"/>
    </source>
</evidence>
<gene>
    <name evidence="9" type="ORF">RDB_LOCUS134725</name>
</gene>
<evidence type="ECO:0000256" key="3">
    <source>
        <dbReference type="ARBA" id="ARBA00017187"/>
    </source>
</evidence>
<dbReference type="AlphaFoldDB" id="A0A8H3HY02"/>
<evidence type="ECO:0000256" key="1">
    <source>
        <dbReference type="ARBA" id="ARBA00004496"/>
    </source>
</evidence>
<protein>
    <recommendedName>
        <fullName evidence="3">T-complex protein 1 subunit gamma</fullName>
    </recommendedName>
</protein>
<dbReference type="PANTHER" id="PTHR11353">
    <property type="entry name" value="CHAPERONIN"/>
    <property type="match status" value="1"/>
</dbReference>
<comment type="subcellular location">
    <subcellularLocation>
        <location evidence="1">Cytoplasm</location>
    </subcellularLocation>
</comment>
<evidence type="ECO:0000256" key="8">
    <source>
        <dbReference type="RuleBase" id="RU004187"/>
    </source>
</evidence>
<dbReference type="PRINTS" id="PR00304">
    <property type="entry name" value="TCOMPLEXTCP1"/>
</dbReference>
<dbReference type="GO" id="GO:0016887">
    <property type="term" value="F:ATP hydrolysis activity"/>
    <property type="evidence" value="ECO:0007669"/>
    <property type="project" value="InterPro"/>
</dbReference>
<dbReference type="InterPro" id="IPR027410">
    <property type="entry name" value="TCP-1-like_intermed_sf"/>
</dbReference>
<name>A0A8H3HY02_9AGAM</name>
<evidence type="ECO:0000256" key="6">
    <source>
        <dbReference type="ARBA" id="ARBA00022840"/>
    </source>
</evidence>
<evidence type="ECO:0000256" key="7">
    <source>
        <dbReference type="ARBA" id="ARBA00023186"/>
    </source>
</evidence>
<dbReference type="GO" id="GO:0051082">
    <property type="term" value="F:unfolded protein binding"/>
    <property type="evidence" value="ECO:0007669"/>
    <property type="project" value="InterPro"/>
</dbReference>
<keyword evidence="7 8" id="KW-0143">Chaperone</keyword>
<dbReference type="InterPro" id="IPR027413">
    <property type="entry name" value="GROEL-like_equatorial_sf"/>
</dbReference>
<dbReference type="GO" id="GO:0005832">
    <property type="term" value="C:chaperonin-containing T-complex"/>
    <property type="evidence" value="ECO:0007669"/>
    <property type="project" value="UniProtKB-ARBA"/>
</dbReference>
<dbReference type="GO" id="GO:0140662">
    <property type="term" value="F:ATP-dependent protein folding chaperone"/>
    <property type="evidence" value="ECO:0007669"/>
    <property type="project" value="InterPro"/>
</dbReference>
<dbReference type="FunFam" id="1.10.560.10:FF:000085">
    <property type="entry name" value="T-complex protein 1 subunit gamma"/>
    <property type="match status" value="1"/>
</dbReference>
<dbReference type="InterPro" id="IPR017998">
    <property type="entry name" value="Chaperone_TCP-1"/>
</dbReference>
<dbReference type="InterPro" id="IPR002423">
    <property type="entry name" value="Cpn60/GroEL/TCP-1"/>
</dbReference>
<dbReference type="SUPFAM" id="SSF52029">
    <property type="entry name" value="GroEL apical domain-like"/>
    <property type="match status" value="1"/>
</dbReference>
<dbReference type="Proteomes" id="UP000663827">
    <property type="component" value="Unassembled WGS sequence"/>
</dbReference>
<dbReference type="SUPFAM" id="SSF48592">
    <property type="entry name" value="GroEL equatorial domain-like"/>
    <property type="match status" value="1"/>
</dbReference>
<dbReference type="Gene3D" id="3.30.260.10">
    <property type="entry name" value="TCP-1-like chaperonin intermediate domain"/>
    <property type="match status" value="1"/>
</dbReference>
<keyword evidence="4" id="KW-0963">Cytoplasm</keyword>
<dbReference type="GO" id="GO:0005524">
    <property type="term" value="F:ATP binding"/>
    <property type="evidence" value="ECO:0007669"/>
    <property type="project" value="UniProtKB-KW"/>
</dbReference>
<comment type="similarity">
    <text evidence="2 8">Belongs to the TCP-1 chaperonin family.</text>
</comment>
<evidence type="ECO:0000313" key="10">
    <source>
        <dbReference type="Proteomes" id="UP000663827"/>
    </source>
</evidence>
<proteinExistence type="inferred from homology"/>
<dbReference type="InterPro" id="IPR002194">
    <property type="entry name" value="Chaperonin_TCP-1_CS"/>
</dbReference>